<name>A0ABT5PQ12_9PSED</name>
<organism evidence="2 3">
    <name type="scientific">Pseudomonas aphyarum</name>
    <dbReference type="NCBI Taxonomy" id="2942629"/>
    <lineage>
        <taxon>Bacteria</taxon>
        <taxon>Pseudomonadati</taxon>
        <taxon>Pseudomonadota</taxon>
        <taxon>Gammaproteobacteria</taxon>
        <taxon>Pseudomonadales</taxon>
        <taxon>Pseudomonadaceae</taxon>
        <taxon>Pseudomonas</taxon>
    </lineage>
</organism>
<gene>
    <name evidence="2" type="ORF">M5G18_15570</name>
</gene>
<feature type="signal peptide" evidence="1">
    <location>
        <begin position="1"/>
        <end position="19"/>
    </location>
</feature>
<dbReference type="EMBL" id="JAMDGS010000010">
    <property type="protein sequence ID" value="MDD1126011.1"/>
    <property type="molecule type" value="Genomic_DNA"/>
</dbReference>
<keyword evidence="3" id="KW-1185">Reference proteome</keyword>
<evidence type="ECO:0000313" key="3">
    <source>
        <dbReference type="Proteomes" id="UP001150531"/>
    </source>
</evidence>
<proteinExistence type="predicted"/>
<protein>
    <submittedName>
        <fullName evidence="2">Uncharacterized protein</fullName>
    </submittedName>
</protein>
<reference evidence="2" key="1">
    <citation type="submission" date="2022-05" db="EMBL/GenBank/DDBJ databases">
        <title>Novel Pseudomonas spp. Isolated from a Rainbow Trout Aquaculture Facility.</title>
        <authorList>
            <person name="Testerman T."/>
            <person name="Graf J."/>
        </authorList>
    </citation>
    <scope>NUCLEOTIDE SEQUENCE</scope>
    <source>
        <strain evidence="2">ID386</strain>
    </source>
</reference>
<evidence type="ECO:0000313" key="2">
    <source>
        <dbReference type="EMBL" id="MDD1126011.1"/>
    </source>
</evidence>
<feature type="chain" id="PRO_5047452207" evidence="1">
    <location>
        <begin position="20"/>
        <end position="182"/>
    </location>
</feature>
<evidence type="ECO:0000256" key="1">
    <source>
        <dbReference type="SAM" id="SignalP"/>
    </source>
</evidence>
<sequence>MRNAVIAAGLIASSLHVIAAQPPFTTVAECDLAGPDSRLSLLRGHPLSDSHVYKISQKHETRFLYADADASNGSRVDWQCVSIGNDVNVLLITGEFSSNYQQGILFFRDTSDRRIHRVEFAERNRPSWVFSGSKSPRVIFENVGHESVHKYLIYGPSDAYLETDELPVPATGESLIELKPYP</sequence>
<keyword evidence="1" id="KW-0732">Signal</keyword>
<comment type="caution">
    <text evidence="2">The sequence shown here is derived from an EMBL/GenBank/DDBJ whole genome shotgun (WGS) entry which is preliminary data.</text>
</comment>
<dbReference type="Proteomes" id="UP001150531">
    <property type="component" value="Unassembled WGS sequence"/>
</dbReference>
<dbReference type="RefSeq" id="WP_273900242.1">
    <property type="nucleotide sequence ID" value="NZ_JAMDGS010000010.1"/>
</dbReference>
<accession>A0ABT5PQ12</accession>